<feature type="domain" description="Response regulatory" evidence="4">
    <location>
        <begin position="2"/>
        <end position="116"/>
    </location>
</feature>
<dbReference type="CDD" id="cd00383">
    <property type="entry name" value="trans_reg_C"/>
    <property type="match status" value="1"/>
</dbReference>
<dbReference type="InterPro" id="IPR011006">
    <property type="entry name" value="CheY-like_superfamily"/>
</dbReference>
<gene>
    <name evidence="6" type="ordered locus">DSC_07180</name>
</gene>
<dbReference type="Pfam" id="PF00486">
    <property type="entry name" value="Trans_reg_C"/>
    <property type="match status" value="1"/>
</dbReference>
<dbReference type="EMBL" id="CP003093">
    <property type="protein sequence ID" value="AER56087.1"/>
    <property type="molecule type" value="Genomic_DNA"/>
</dbReference>
<accession>G7UT22</accession>
<reference evidence="6 7" key="1">
    <citation type="journal article" date="2012" name="J. Bacteriol.">
        <title>Complete Genome Sequence of the BTEX-Degrading Bacterium Pseudoxanthomonas spadix BD-a59.</title>
        <authorList>
            <person name="Lee S.H."/>
            <person name="Jin H.M."/>
            <person name="Lee H.J."/>
            <person name="Kim J.M."/>
            <person name="Jeon C.O."/>
        </authorList>
    </citation>
    <scope>NUCLEOTIDE SEQUENCE [LARGE SCALE GENOMIC DNA]</scope>
    <source>
        <strain evidence="6 7">BD-a59</strain>
    </source>
</reference>
<dbReference type="InterPro" id="IPR001867">
    <property type="entry name" value="OmpR/PhoB-type_DNA-bd"/>
</dbReference>
<keyword evidence="2" id="KW-0597">Phosphoprotein</keyword>
<dbReference type="SMART" id="SM00862">
    <property type="entry name" value="Trans_reg_C"/>
    <property type="match status" value="1"/>
</dbReference>
<evidence type="ECO:0000313" key="6">
    <source>
        <dbReference type="EMBL" id="AER56087.1"/>
    </source>
</evidence>
<dbReference type="GO" id="GO:0032993">
    <property type="term" value="C:protein-DNA complex"/>
    <property type="evidence" value="ECO:0007669"/>
    <property type="project" value="TreeGrafter"/>
</dbReference>
<dbReference type="InterPro" id="IPR036388">
    <property type="entry name" value="WH-like_DNA-bd_sf"/>
</dbReference>
<evidence type="ECO:0000256" key="1">
    <source>
        <dbReference type="ARBA" id="ARBA00023125"/>
    </source>
</evidence>
<dbReference type="AlphaFoldDB" id="G7UT22"/>
<dbReference type="GO" id="GO:0005829">
    <property type="term" value="C:cytosol"/>
    <property type="evidence" value="ECO:0007669"/>
    <property type="project" value="TreeGrafter"/>
</dbReference>
<keyword evidence="1 3" id="KW-0238">DNA-binding</keyword>
<dbReference type="eggNOG" id="COG0745">
    <property type="taxonomic scope" value="Bacteria"/>
</dbReference>
<dbReference type="RefSeq" id="WP_014160263.1">
    <property type="nucleotide sequence ID" value="NC_016147.2"/>
</dbReference>
<feature type="DNA-binding region" description="OmpR/PhoB-type" evidence="3">
    <location>
        <begin position="124"/>
        <end position="222"/>
    </location>
</feature>
<dbReference type="HOGENOM" id="CLU_000445_30_1_6"/>
<dbReference type="Proteomes" id="UP000005870">
    <property type="component" value="Chromosome"/>
</dbReference>
<evidence type="ECO:0000259" key="4">
    <source>
        <dbReference type="PROSITE" id="PS50110"/>
    </source>
</evidence>
<keyword evidence="7" id="KW-1185">Reference proteome</keyword>
<sequence length="229" mass="25973">MRILIVEDSQTLSEALDRRLRQEGYACDIAADGVAALEFLRRYRYDAIVLDLMLPRLDGFGVLRQMGRESGAAPVLVLSARELVDDRVNALDAGADDYLVKPFALDELLARLRALVRRPAQRDAPVLRHCELEVDPRARAARWRGQDLRLTPKEYGLLELLLRRQGATLSRTQIFEHLYDSRSDASDKVVEVIVSTLRTKLARHGIGDLIQTRRGFGYVFDEPLKTHLP</sequence>
<dbReference type="Pfam" id="PF00072">
    <property type="entry name" value="Response_reg"/>
    <property type="match status" value="1"/>
</dbReference>
<feature type="modified residue" description="4-aspartylphosphate" evidence="2">
    <location>
        <position position="51"/>
    </location>
</feature>
<dbReference type="PROSITE" id="PS51755">
    <property type="entry name" value="OMPR_PHOB"/>
    <property type="match status" value="1"/>
</dbReference>
<evidence type="ECO:0000259" key="5">
    <source>
        <dbReference type="PROSITE" id="PS51755"/>
    </source>
</evidence>
<dbReference type="Gene3D" id="3.40.50.2300">
    <property type="match status" value="1"/>
</dbReference>
<dbReference type="KEGG" id="psd:DSC_07180"/>
<proteinExistence type="predicted"/>
<evidence type="ECO:0000313" key="7">
    <source>
        <dbReference type="Proteomes" id="UP000005870"/>
    </source>
</evidence>
<dbReference type="InterPro" id="IPR001789">
    <property type="entry name" value="Sig_transdc_resp-reg_receiver"/>
</dbReference>
<feature type="domain" description="OmpR/PhoB-type" evidence="5">
    <location>
        <begin position="124"/>
        <end position="222"/>
    </location>
</feature>
<name>G7UT22_PSEUP</name>
<evidence type="ECO:0000256" key="2">
    <source>
        <dbReference type="PROSITE-ProRule" id="PRU00169"/>
    </source>
</evidence>
<dbReference type="PROSITE" id="PS50110">
    <property type="entry name" value="RESPONSE_REGULATORY"/>
    <property type="match status" value="1"/>
</dbReference>
<dbReference type="GO" id="GO:0000976">
    <property type="term" value="F:transcription cis-regulatory region binding"/>
    <property type="evidence" value="ECO:0007669"/>
    <property type="project" value="TreeGrafter"/>
</dbReference>
<dbReference type="PANTHER" id="PTHR48111:SF36">
    <property type="entry name" value="TRANSCRIPTIONAL REGULATORY PROTEIN CUTR"/>
    <property type="match status" value="1"/>
</dbReference>
<protein>
    <submittedName>
        <fullName evidence="6">Winged helix family two component transcriptional regulator</fullName>
    </submittedName>
</protein>
<dbReference type="InterPro" id="IPR039420">
    <property type="entry name" value="WalR-like"/>
</dbReference>
<dbReference type="GO" id="GO:0006355">
    <property type="term" value="P:regulation of DNA-templated transcription"/>
    <property type="evidence" value="ECO:0007669"/>
    <property type="project" value="InterPro"/>
</dbReference>
<dbReference type="Gene3D" id="1.10.10.10">
    <property type="entry name" value="Winged helix-like DNA-binding domain superfamily/Winged helix DNA-binding domain"/>
    <property type="match status" value="1"/>
</dbReference>
<dbReference type="OrthoDB" id="9802426at2"/>
<dbReference type="STRING" id="1045855.DSC_07180"/>
<dbReference type="SMART" id="SM00448">
    <property type="entry name" value="REC"/>
    <property type="match status" value="1"/>
</dbReference>
<organism evidence="6 7">
    <name type="scientific">Pseudoxanthomonas spadix (strain BD-a59)</name>
    <dbReference type="NCBI Taxonomy" id="1045855"/>
    <lineage>
        <taxon>Bacteria</taxon>
        <taxon>Pseudomonadati</taxon>
        <taxon>Pseudomonadota</taxon>
        <taxon>Gammaproteobacteria</taxon>
        <taxon>Lysobacterales</taxon>
        <taxon>Lysobacteraceae</taxon>
        <taxon>Pseudoxanthomonas</taxon>
    </lineage>
</organism>
<evidence type="ECO:0000256" key="3">
    <source>
        <dbReference type="PROSITE-ProRule" id="PRU01091"/>
    </source>
</evidence>
<dbReference type="PANTHER" id="PTHR48111">
    <property type="entry name" value="REGULATOR OF RPOS"/>
    <property type="match status" value="1"/>
</dbReference>
<dbReference type="GO" id="GO:0000156">
    <property type="term" value="F:phosphorelay response regulator activity"/>
    <property type="evidence" value="ECO:0007669"/>
    <property type="project" value="TreeGrafter"/>
</dbReference>
<dbReference type="Gene3D" id="6.10.250.690">
    <property type="match status" value="1"/>
</dbReference>
<dbReference type="SUPFAM" id="SSF52172">
    <property type="entry name" value="CheY-like"/>
    <property type="match status" value="1"/>
</dbReference>